<accession>U1PH00</accession>
<name>U1PH00_9EURY</name>
<evidence type="ECO:0000313" key="2">
    <source>
        <dbReference type="Proteomes" id="UP000030649"/>
    </source>
</evidence>
<evidence type="ECO:0000313" key="1">
    <source>
        <dbReference type="EMBL" id="ERG92892.1"/>
    </source>
</evidence>
<dbReference type="HOGENOM" id="CLU_3020914_0_0_2"/>
<sequence length="55" mass="6547">MNDRSRDDSEKLKSLSEELFEEIRAIVRQGADHHLEAIYNQKKAELQQWLTDECE</sequence>
<protein>
    <recommendedName>
        <fullName evidence="3">Transposase</fullName>
    </recommendedName>
</protein>
<dbReference type="EMBL" id="KE356560">
    <property type="protein sequence ID" value="ERG92892.1"/>
    <property type="molecule type" value="Genomic_DNA"/>
</dbReference>
<reference evidence="1 2" key="1">
    <citation type="journal article" date="2013" name="PLoS ONE">
        <title>Assembly-driven community genomics of a hypersaline microbial ecosystem.</title>
        <authorList>
            <person name="Podell S."/>
            <person name="Ugalde J.A."/>
            <person name="Narasingarao P."/>
            <person name="Banfield J.F."/>
            <person name="Heidelberg K.B."/>
            <person name="Allen E.E."/>
        </authorList>
    </citation>
    <scope>NUCLEOTIDE SEQUENCE [LARGE SCALE GENOMIC DNA]</scope>
    <source>
        <strain evidence="2">J07HQW1</strain>
    </source>
</reference>
<gene>
    <name evidence="1" type="ORF">J07HQW1_02941</name>
</gene>
<evidence type="ECO:0008006" key="3">
    <source>
        <dbReference type="Google" id="ProtNLM"/>
    </source>
</evidence>
<organism evidence="1 2">
    <name type="scientific">Haloquadratum walsbyi J07HQW1</name>
    <dbReference type="NCBI Taxonomy" id="1238424"/>
    <lineage>
        <taxon>Archaea</taxon>
        <taxon>Methanobacteriati</taxon>
        <taxon>Methanobacteriota</taxon>
        <taxon>Stenosarchaea group</taxon>
        <taxon>Halobacteria</taxon>
        <taxon>Halobacteriales</taxon>
        <taxon>Haloferacaceae</taxon>
        <taxon>Haloquadratum</taxon>
    </lineage>
</organism>
<dbReference type="Proteomes" id="UP000030649">
    <property type="component" value="Unassembled WGS sequence"/>
</dbReference>
<dbReference type="AlphaFoldDB" id="U1PH00"/>
<proteinExistence type="predicted"/>
<dbReference type="STRING" id="1238424.J07HQW1_02941"/>